<keyword evidence="2" id="KW-1185">Reference proteome</keyword>
<organism evidence="1 2">
    <name type="scientific">Afipia carboxydohydrogena</name>
    <name type="common">Pseudomonas carboxydohydrogena</name>
    <dbReference type="NCBI Taxonomy" id="290"/>
    <lineage>
        <taxon>Bacteria</taxon>
        <taxon>Pseudomonadati</taxon>
        <taxon>Pseudomonadota</taxon>
        <taxon>Alphaproteobacteria</taxon>
        <taxon>Hyphomicrobiales</taxon>
        <taxon>Nitrobacteraceae</taxon>
        <taxon>Afipia</taxon>
    </lineage>
</organism>
<protein>
    <submittedName>
        <fullName evidence="1">Uncharacterized protein</fullName>
    </submittedName>
</protein>
<gene>
    <name evidence="1" type="ORF">AFIC_001024</name>
</gene>
<proteinExistence type="predicted"/>
<dbReference type="EMBL" id="CP113162">
    <property type="protein sequence ID" value="WEF52533.1"/>
    <property type="molecule type" value="Genomic_DNA"/>
</dbReference>
<evidence type="ECO:0000313" key="1">
    <source>
        <dbReference type="EMBL" id="WEF52533.1"/>
    </source>
</evidence>
<evidence type="ECO:0000313" key="2">
    <source>
        <dbReference type="Proteomes" id="UP001213907"/>
    </source>
</evidence>
<name>A0ABY8BRF0_AFICR</name>
<accession>A0ABY8BRF0</accession>
<sequence>MKDFRKVEEELIAAFDAQGVEISRVAGDAFACVISVPECGKPSGCEIVIGPYGKTECAHCEMEVNLNGRMTSIDLTKLAKRLCE</sequence>
<dbReference type="RefSeq" id="WP_275248074.1">
    <property type="nucleotide sequence ID" value="NZ_BAABDX010000001.1"/>
</dbReference>
<reference evidence="1 2" key="1">
    <citation type="submission" date="2022-11" db="EMBL/GenBank/DDBJ databases">
        <authorList>
            <person name="Siebert D."/>
            <person name="Busche T."/>
            <person name="Saydam E."/>
            <person name="Kalinowski J."/>
            <person name="Ruckert C."/>
            <person name="Blombach B."/>
        </authorList>
    </citation>
    <scope>NUCLEOTIDE SEQUENCE [LARGE SCALE GENOMIC DNA]</scope>
    <source>
        <strain evidence="1 2">DSM 1083</strain>
    </source>
</reference>
<dbReference type="Proteomes" id="UP001213907">
    <property type="component" value="Chromosome"/>
</dbReference>